<evidence type="ECO:0000313" key="7">
    <source>
        <dbReference type="Proteomes" id="UP000004431"/>
    </source>
</evidence>
<feature type="domain" description="ABC transporter" evidence="5">
    <location>
        <begin position="348"/>
        <end position="562"/>
    </location>
</feature>
<proteinExistence type="predicted"/>
<evidence type="ECO:0000256" key="2">
    <source>
        <dbReference type="ARBA" id="ARBA00022840"/>
    </source>
</evidence>
<dbReference type="SUPFAM" id="SSF52540">
    <property type="entry name" value="P-loop containing nucleoside triphosphate hydrolases"/>
    <property type="match status" value="2"/>
</dbReference>
<dbReference type="Gene3D" id="3.40.50.300">
    <property type="entry name" value="P-loop containing nucleotide triphosphate hydrolases"/>
    <property type="match status" value="2"/>
</dbReference>
<reference evidence="6 7" key="1">
    <citation type="submission" date="2010-08" db="EMBL/GenBank/DDBJ databases">
        <authorList>
            <person name="Durkin A.S."/>
            <person name="Madupu R."/>
            <person name="Torralba M."/>
            <person name="Gillis M."/>
            <person name="Methe B."/>
            <person name="Sutton G."/>
            <person name="Nelson K.E."/>
        </authorList>
    </citation>
    <scope>NUCLEOTIDE SEQUENCE [LARGE SCALE GENOMIC DNA]</scope>
    <source>
        <strain evidence="6 7">PB189-T1-4</strain>
    </source>
</reference>
<evidence type="ECO:0000259" key="5">
    <source>
        <dbReference type="PROSITE" id="PS50893"/>
    </source>
</evidence>
<feature type="coiled-coil region" evidence="3">
    <location>
        <begin position="612"/>
        <end position="654"/>
    </location>
</feature>
<dbReference type="SMART" id="SM00382">
    <property type="entry name" value="AAA"/>
    <property type="match status" value="2"/>
</dbReference>
<dbReference type="InterPro" id="IPR003439">
    <property type="entry name" value="ABC_transporter-like_ATP-bd"/>
</dbReference>
<dbReference type="Pfam" id="PF00005">
    <property type="entry name" value="ABC_tran"/>
    <property type="match status" value="2"/>
</dbReference>
<keyword evidence="1" id="KW-0547">Nucleotide-binding</keyword>
<dbReference type="EMBL" id="AEDQ01000003">
    <property type="protein sequence ID" value="EFL44708.1"/>
    <property type="molecule type" value="Genomic_DNA"/>
</dbReference>
<dbReference type="RefSeq" id="WP_006303483.1">
    <property type="nucleotide sequence ID" value="NZ_AEDQ01000003.1"/>
</dbReference>
<feature type="region of interest" description="Disordered" evidence="4">
    <location>
        <begin position="586"/>
        <end position="610"/>
    </location>
</feature>
<dbReference type="InterPro" id="IPR027417">
    <property type="entry name" value="P-loop_NTPase"/>
</dbReference>
<dbReference type="InterPro" id="IPR032781">
    <property type="entry name" value="ABC_tran_Xtn"/>
</dbReference>
<keyword evidence="2 6" id="KW-0067">ATP-binding</keyword>
<evidence type="ECO:0000256" key="3">
    <source>
        <dbReference type="SAM" id="Coils"/>
    </source>
</evidence>
<sequence>MIALVDSIEKSFASQLLWSQVTLQLNANQRWALVGPNGAGKTTLLRVLMKLESPDCGSVSYAKDVTIGYLEQETTLADNTTALQEVIRSAEEIQALKRRLVEQEQELSQLHVSDAQQDMHVQQASTETKQTAQAHIDELLDSYGKNQSRFEQLGGYELEARAKQILAGLGFVVDDFNKPACEFSGGWQMRISLAKLLLKHPDLLLLDEPTNHLDLESVRWLESFLSSYTGCVLIVSHDRAFMDACVSHIAAIENKRLMTYTGNYSSYLHQREDNLAQLTAKRARQLSDINHLQTFIERFRYKPTKAKQVQERIRRLEHIQQELVVLPQASKKVHFRFPAPPRTGDMVVDVHQLSKRFGEHVVWSDANFTLYRGDKVALVGPNGAGKTTLMKLLCGFEEPTGGTIEQGKHVEVAYYAQHQLEALNAAHTALQEMIDANPAWTTTQHRQLLGAFLFHGDDVDKHVSVLSGGERARLALACMLVHPAPLLCLDEPTNHLDIDSVDVLEHALSTFEGTLVVVSHDEHLVRNVATKIIEVSDGHVRLFDGDYEYYLYKKEDLKARDAAEEQAGIARTPVVTAAGVRAYGADSPAGMDGKSANPEGKTPGRNVKTKEQRRLEAQARNAANKKHAQEKKRLREIDAALAAGSARKAELEEKLADSDLYNDKAAFGDVMSEYNALVEKVSALEEEWLELSDVVDVNK</sequence>
<dbReference type="InterPro" id="IPR051309">
    <property type="entry name" value="ABCF_ATPase"/>
</dbReference>
<dbReference type="PANTHER" id="PTHR42855">
    <property type="entry name" value="ABC TRANSPORTER ATP-BINDING SUBUNIT"/>
    <property type="match status" value="1"/>
</dbReference>
<dbReference type="CDD" id="cd03221">
    <property type="entry name" value="ABCF_EF-3"/>
    <property type="match status" value="2"/>
</dbReference>
<dbReference type="GO" id="GO:0005524">
    <property type="term" value="F:ATP binding"/>
    <property type="evidence" value="ECO:0007669"/>
    <property type="project" value="UniProtKB-KW"/>
</dbReference>
<accession>A0ABP2J5U8</accession>
<gene>
    <name evidence="6" type="ORF">HMPREF9248_0798</name>
</gene>
<dbReference type="Gene3D" id="1.10.287.380">
    <property type="entry name" value="Valyl-tRNA synthetase, C-terminal domain"/>
    <property type="match status" value="1"/>
</dbReference>
<dbReference type="InterPro" id="IPR017871">
    <property type="entry name" value="ABC_transporter-like_CS"/>
</dbReference>
<feature type="domain" description="ABC transporter" evidence="5">
    <location>
        <begin position="3"/>
        <end position="279"/>
    </location>
</feature>
<dbReference type="InterPro" id="IPR037118">
    <property type="entry name" value="Val-tRNA_synth_C_sf"/>
</dbReference>
<dbReference type="Pfam" id="PF16326">
    <property type="entry name" value="ABC_tran_CTD"/>
    <property type="match status" value="1"/>
</dbReference>
<keyword evidence="3" id="KW-0175">Coiled coil</keyword>
<keyword evidence="7" id="KW-1185">Reference proteome</keyword>
<dbReference type="InterPro" id="IPR032524">
    <property type="entry name" value="ABC_tran_C"/>
</dbReference>
<evidence type="ECO:0000313" key="6">
    <source>
        <dbReference type="EMBL" id="EFL44708.1"/>
    </source>
</evidence>
<organism evidence="6 7">
    <name type="scientific">Fannyhessea vaginae PB189-T1-4</name>
    <dbReference type="NCBI Taxonomy" id="866774"/>
    <lineage>
        <taxon>Bacteria</taxon>
        <taxon>Bacillati</taxon>
        <taxon>Actinomycetota</taxon>
        <taxon>Coriobacteriia</taxon>
        <taxon>Coriobacteriales</taxon>
        <taxon>Atopobiaceae</taxon>
        <taxon>Fannyhessea</taxon>
    </lineage>
</organism>
<comment type="caution">
    <text evidence="6">The sequence shown here is derived from an EMBL/GenBank/DDBJ whole genome shotgun (WGS) entry which is preliminary data.</text>
</comment>
<dbReference type="PANTHER" id="PTHR42855:SF2">
    <property type="entry name" value="DRUG RESISTANCE ABC TRANSPORTER,ATP-BINDING PROTEIN"/>
    <property type="match status" value="1"/>
</dbReference>
<dbReference type="PROSITE" id="PS00211">
    <property type="entry name" value="ABC_TRANSPORTER_1"/>
    <property type="match status" value="2"/>
</dbReference>
<dbReference type="PROSITE" id="PS50893">
    <property type="entry name" value="ABC_TRANSPORTER_2"/>
    <property type="match status" value="2"/>
</dbReference>
<name>A0ABP2J5U8_9ACTN</name>
<dbReference type="Proteomes" id="UP000004431">
    <property type="component" value="Unassembled WGS sequence"/>
</dbReference>
<protein>
    <submittedName>
        <fullName evidence="6">ABC transporter, ATP-binding protein</fullName>
    </submittedName>
</protein>
<feature type="coiled-coil region" evidence="3">
    <location>
        <begin position="83"/>
        <end position="113"/>
    </location>
</feature>
<evidence type="ECO:0000256" key="1">
    <source>
        <dbReference type="ARBA" id="ARBA00022741"/>
    </source>
</evidence>
<evidence type="ECO:0000256" key="4">
    <source>
        <dbReference type="SAM" id="MobiDB-lite"/>
    </source>
</evidence>
<dbReference type="InterPro" id="IPR003593">
    <property type="entry name" value="AAA+_ATPase"/>
</dbReference>
<dbReference type="Pfam" id="PF12848">
    <property type="entry name" value="ABC_tran_Xtn"/>
    <property type="match status" value="1"/>
</dbReference>